<evidence type="ECO:0000313" key="6">
    <source>
        <dbReference type="Proteomes" id="UP001501009"/>
    </source>
</evidence>
<keyword evidence="1 4" id="KW-0479">Metal-binding</keyword>
<reference evidence="6" key="1">
    <citation type="journal article" date="2019" name="Int. J. Syst. Evol. Microbiol.">
        <title>The Global Catalogue of Microorganisms (GCM) 10K type strain sequencing project: providing services to taxonomists for standard genome sequencing and annotation.</title>
        <authorList>
            <consortium name="The Broad Institute Genomics Platform"/>
            <consortium name="The Broad Institute Genome Sequencing Center for Infectious Disease"/>
            <person name="Wu L."/>
            <person name="Ma J."/>
        </authorList>
    </citation>
    <scope>NUCLEOTIDE SEQUENCE [LARGE SCALE GENOMIC DNA]</scope>
    <source>
        <strain evidence="6">JCM 17138</strain>
    </source>
</reference>
<keyword evidence="6" id="KW-1185">Reference proteome</keyword>
<dbReference type="PRINTS" id="PR00352">
    <property type="entry name" value="3FE4SFRDOXIN"/>
</dbReference>
<organism evidence="5 6">
    <name type="scientific">Streptomyces coacervatus</name>
    <dbReference type="NCBI Taxonomy" id="647381"/>
    <lineage>
        <taxon>Bacteria</taxon>
        <taxon>Bacillati</taxon>
        <taxon>Actinomycetota</taxon>
        <taxon>Actinomycetes</taxon>
        <taxon>Kitasatosporales</taxon>
        <taxon>Streptomycetaceae</taxon>
        <taxon>Streptomyces</taxon>
    </lineage>
</organism>
<proteinExistence type="predicted"/>
<sequence length="79" mass="8422">MTTERWNVIVDTRMCVRTGLCAAAAPEHFELDENGQGHARSATLPASEEVLEVAESCPIEAIGIRGADTGERVFPPPGS</sequence>
<comment type="caution">
    <text evidence="5">The sequence shown here is derived from an EMBL/GenBank/DDBJ whole genome shotgun (WGS) entry which is preliminary data.</text>
</comment>
<gene>
    <name evidence="5" type="ORF">GCM10022403_087080</name>
</gene>
<dbReference type="Gene3D" id="3.30.70.20">
    <property type="match status" value="1"/>
</dbReference>
<protein>
    <recommendedName>
        <fullName evidence="4">Ferredoxin</fullName>
    </recommendedName>
</protein>
<keyword evidence="4" id="KW-0813">Transport</keyword>
<keyword evidence="2 4" id="KW-0408">Iron</keyword>
<dbReference type="Proteomes" id="UP001501009">
    <property type="component" value="Unassembled WGS sequence"/>
</dbReference>
<dbReference type="EMBL" id="BAABDE010000039">
    <property type="protein sequence ID" value="GAA3841447.1"/>
    <property type="molecule type" value="Genomic_DNA"/>
</dbReference>
<dbReference type="Pfam" id="PF13370">
    <property type="entry name" value="Fer4_13"/>
    <property type="match status" value="1"/>
</dbReference>
<dbReference type="InterPro" id="IPR001080">
    <property type="entry name" value="3Fe4S_ferredoxin"/>
</dbReference>
<keyword evidence="3 4" id="KW-0411">Iron-sulfur</keyword>
<accession>A0ABP7JDE6</accession>
<evidence type="ECO:0000256" key="1">
    <source>
        <dbReference type="ARBA" id="ARBA00022723"/>
    </source>
</evidence>
<evidence type="ECO:0000256" key="2">
    <source>
        <dbReference type="ARBA" id="ARBA00023004"/>
    </source>
</evidence>
<name>A0ABP7JDE6_9ACTN</name>
<comment type="function">
    <text evidence="4">Ferredoxins are iron-sulfur proteins that transfer electrons in a wide variety of metabolic reactions.</text>
</comment>
<evidence type="ECO:0000256" key="4">
    <source>
        <dbReference type="RuleBase" id="RU368020"/>
    </source>
</evidence>
<evidence type="ECO:0000256" key="3">
    <source>
        <dbReference type="ARBA" id="ARBA00023014"/>
    </source>
</evidence>
<dbReference type="RefSeq" id="WP_275768977.1">
    <property type="nucleotide sequence ID" value="NZ_BAABDE010000039.1"/>
</dbReference>
<dbReference type="SUPFAM" id="SSF54862">
    <property type="entry name" value="4Fe-4S ferredoxins"/>
    <property type="match status" value="1"/>
</dbReference>
<keyword evidence="4" id="KW-0249">Electron transport</keyword>
<evidence type="ECO:0000313" key="5">
    <source>
        <dbReference type="EMBL" id="GAA3841447.1"/>
    </source>
</evidence>